<dbReference type="EMBL" id="LVEN01000042">
    <property type="protein sequence ID" value="OCB70583.1"/>
    <property type="molecule type" value="Genomic_DNA"/>
</dbReference>
<organism evidence="1 2">
    <name type="scientific">Flavobacterium piscis</name>
    <dbReference type="NCBI Taxonomy" id="1114874"/>
    <lineage>
        <taxon>Bacteria</taxon>
        <taxon>Pseudomonadati</taxon>
        <taxon>Bacteroidota</taxon>
        <taxon>Flavobacteriia</taxon>
        <taxon>Flavobacteriales</taxon>
        <taxon>Flavobacteriaceae</taxon>
        <taxon>Flavobacterium</taxon>
    </lineage>
</organism>
<dbReference type="Pfam" id="PF14307">
    <property type="entry name" value="Glyco_tran_WbsX"/>
    <property type="match status" value="1"/>
</dbReference>
<proteinExistence type="predicted"/>
<dbReference type="PANTHER" id="PTHR41244:SF1">
    <property type="entry name" value="GLYCOSYLTRANSFERASE"/>
    <property type="match status" value="1"/>
</dbReference>
<dbReference type="CDD" id="cd11579">
    <property type="entry name" value="Glyco_tran_WbsX"/>
    <property type="match status" value="1"/>
</dbReference>
<dbReference type="InterPro" id="IPR032719">
    <property type="entry name" value="WbsX"/>
</dbReference>
<dbReference type="RefSeq" id="WP_065450900.1">
    <property type="nucleotide sequence ID" value="NZ_LVEN01000042.1"/>
</dbReference>
<keyword evidence="2" id="KW-1185">Reference proteome</keyword>
<keyword evidence="1" id="KW-0378">Hydrolase</keyword>
<protein>
    <submittedName>
        <fullName evidence="1">Glycosyl hydrolase</fullName>
    </submittedName>
</protein>
<dbReference type="Proteomes" id="UP000093343">
    <property type="component" value="Unassembled WGS sequence"/>
</dbReference>
<dbReference type="GO" id="GO:0016787">
    <property type="term" value="F:hydrolase activity"/>
    <property type="evidence" value="ECO:0007669"/>
    <property type="project" value="UniProtKB-KW"/>
</dbReference>
<evidence type="ECO:0000313" key="2">
    <source>
        <dbReference type="Proteomes" id="UP000093343"/>
    </source>
</evidence>
<evidence type="ECO:0000313" key="1">
    <source>
        <dbReference type="EMBL" id="OCB70583.1"/>
    </source>
</evidence>
<comment type="caution">
    <text evidence="1">The sequence shown here is derived from an EMBL/GenBank/DDBJ whole genome shotgun (WGS) entry which is preliminary data.</text>
</comment>
<name>A0ABX2XEI6_9FLAO</name>
<dbReference type="PANTHER" id="PTHR41244">
    <property type="entry name" value="RHAMNAN SYNTHESIS F"/>
    <property type="match status" value="1"/>
</dbReference>
<accession>A0ABX2XEI6</accession>
<gene>
    <name evidence="1" type="ORF">FLP_18070</name>
</gene>
<sequence>MIKPIAIYLPQFHPIPENDIWWGKGFTEWTNVTKTSSRFEGHYQPHLPADLGFYDLRLEESRLAQEELARTYGIHGFCYYHYWFNGKLVLHEPLDRKIKNSNEKLPFMMCWANENWTRTWDGAEKEILLNQEYSFEDDLNHINHLISYFKDDRYIKVNGKPVFIIYRPKFLPDIEETIKIWRDEVKKAGFPDLYIGFSQNHEHDYHPKLKGFDFAFQFQPDFETQSKKNVFNMSILKRIKRRLMKYMGLKLEKDQYYYDYFDYVQKQIELNFNKDVYPGITPMWDNSARRKTDPFILHNSTPEKYKFWLSHIKKNYSWEEMPESFLFINAWNEWAEGNHLEPCQKWSTSYLEATKEILN</sequence>
<dbReference type="Gene3D" id="3.20.20.80">
    <property type="entry name" value="Glycosidases"/>
    <property type="match status" value="1"/>
</dbReference>
<reference evidence="2" key="1">
    <citation type="submission" date="2016-03" db="EMBL/GenBank/DDBJ databases">
        <title>Draft genome sequence of Paenibacillus glacialis DSM 22343.</title>
        <authorList>
            <person name="Shin S.-K."/>
            <person name="Yi H."/>
        </authorList>
    </citation>
    <scope>NUCLEOTIDE SEQUENCE [LARGE SCALE GENOMIC DNA]</scope>
    <source>
        <strain evidence="2">CCUG 60099</strain>
    </source>
</reference>